<dbReference type="GO" id="GO:0006310">
    <property type="term" value="P:DNA recombination"/>
    <property type="evidence" value="ECO:0007669"/>
    <property type="project" value="UniProtKB-UniRule"/>
</dbReference>
<evidence type="ECO:0000256" key="11">
    <source>
        <dbReference type="ARBA" id="ARBA00023125"/>
    </source>
</evidence>
<dbReference type="InterPro" id="IPR004589">
    <property type="entry name" value="DNA_helicase_ATP-dep_RecQ"/>
</dbReference>
<dbReference type="Gene3D" id="3.40.50.300">
    <property type="entry name" value="P-loop containing nucleotide triphosphate hydrolases"/>
    <property type="match status" value="2"/>
</dbReference>
<evidence type="ECO:0000313" key="21">
    <source>
        <dbReference type="Proteomes" id="UP000663722"/>
    </source>
</evidence>
<keyword evidence="7" id="KW-0378">Hydrolase</keyword>
<dbReference type="InterPro" id="IPR001650">
    <property type="entry name" value="Helicase_C-like"/>
</dbReference>
<keyword evidence="9" id="KW-0862">Zinc</keyword>
<name>A0A975BXN6_9BACT</name>
<dbReference type="CDD" id="cd18794">
    <property type="entry name" value="SF2_C_RecQ"/>
    <property type="match status" value="1"/>
</dbReference>
<dbReference type="GO" id="GO:0006260">
    <property type="term" value="P:DNA replication"/>
    <property type="evidence" value="ECO:0007669"/>
    <property type="project" value="InterPro"/>
</dbReference>
<feature type="domain" description="Helicase C-terminal" evidence="19">
    <location>
        <begin position="225"/>
        <end position="370"/>
    </location>
</feature>
<dbReference type="KEGG" id="dmm:dnm_091670"/>
<comment type="cofactor">
    <cofactor evidence="1">
        <name>Mg(2+)</name>
        <dbReference type="ChEBI" id="CHEBI:18420"/>
    </cofactor>
</comment>
<dbReference type="CDD" id="cd17920">
    <property type="entry name" value="DEXHc_RecQ"/>
    <property type="match status" value="1"/>
</dbReference>
<dbReference type="InterPro" id="IPR010997">
    <property type="entry name" value="HRDC-like_sf"/>
</dbReference>
<gene>
    <name evidence="20" type="primary">recQ</name>
    <name evidence="20" type="ORF">dnm_091670</name>
</gene>
<comment type="catalytic activity">
    <reaction evidence="15">
        <text>Couples ATP hydrolysis with the unwinding of duplex DNA by translocating in the 3'-5' direction.</text>
        <dbReference type="EC" id="5.6.2.4"/>
    </reaction>
</comment>
<evidence type="ECO:0000313" key="20">
    <source>
        <dbReference type="EMBL" id="QTA93070.1"/>
    </source>
</evidence>
<reference evidence="20" key="1">
    <citation type="journal article" date="2021" name="Microb. Physiol.">
        <title>Proteogenomic Insights into the Physiology of Marine, Sulfate-Reducing, Filamentous Desulfonema limicola and Desulfonema magnum.</title>
        <authorList>
            <person name="Schnaars V."/>
            <person name="Wohlbrand L."/>
            <person name="Scheve S."/>
            <person name="Hinrichs C."/>
            <person name="Reinhardt R."/>
            <person name="Rabus R."/>
        </authorList>
    </citation>
    <scope>NUCLEOTIDE SEQUENCE</scope>
    <source>
        <strain evidence="20">4be13</strain>
    </source>
</reference>
<dbReference type="FunFam" id="3.40.50.300:FF:000156">
    <property type="entry name" value="ATP-dependent DNA helicase recQ"/>
    <property type="match status" value="1"/>
</dbReference>
<dbReference type="GO" id="GO:0009378">
    <property type="term" value="F:four-way junction helicase activity"/>
    <property type="evidence" value="ECO:0007669"/>
    <property type="project" value="TreeGrafter"/>
</dbReference>
<evidence type="ECO:0000256" key="10">
    <source>
        <dbReference type="ARBA" id="ARBA00022840"/>
    </source>
</evidence>
<dbReference type="InterPro" id="IPR014001">
    <property type="entry name" value="Helicase_ATP-bd"/>
</dbReference>
<keyword evidence="4" id="KW-0479">Metal-binding</keyword>
<dbReference type="PANTHER" id="PTHR13710">
    <property type="entry name" value="DNA HELICASE RECQ FAMILY MEMBER"/>
    <property type="match status" value="1"/>
</dbReference>
<dbReference type="SMART" id="SM00956">
    <property type="entry name" value="RQC"/>
    <property type="match status" value="1"/>
</dbReference>
<dbReference type="InterPro" id="IPR036388">
    <property type="entry name" value="WH-like_DNA-bd_sf"/>
</dbReference>
<evidence type="ECO:0000256" key="6">
    <source>
        <dbReference type="ARBA" id="ARBA00022763"/>
    </source>
</evidence>
<evidence type="ECO:0000256" key="5">
    <source>
        <dbReference type="ARBA" id="ARBA00022741"/>
    </source>
</evidence>
<dbReference type="Gene3D" id="1.10.10.10">
    <property type="entry name" value="Winged helix-like DNA-binding domain superfamily/Winged helix DNA-binding domain"/>
    <property type="match status" value="1"/>
</dbReference>
<evidence type="ECO:0000256" key="14">
    <source>
        <dbReference type="ARBA" id="ARBA00023235"/>
    </source>
</evidence>
<dbReference type="Gene3D" id="1.10.150.80">
    <property type="entry name" value="HRDC domain"/>
    <property type="match status" value="1"/>
</dbReference>
<dbReference type="NCBIfam" id="TIGR01389">
    <property type="entry name" value="recQ"/>
    <property type="match status" value="1"/>
</dbReference>
<dbReference type="GO" id="GO:0016787">
    <property type="term" value="F:hydrolase activity"/>
    <property type="evidence" value="ECO:0007669"/>
    <property type="project" value="UniProtKB-KW"/>
</dbReference>
<dbReference type="InterPro" id="IPR011545">
    <property type="entry name" value="DEAD/DEAH_box_helicase_dom"/>
</dbReference>
<dbReference type="Pfam" id="PF09382">
    <property type="entry name" value="RQC"/>
    <property type="match status" value="1"/>
</dbReference>
<dbReference type="SUPFAM" id="SSF47819">
    <property type="entry name" value="HRDC-like"/>
    <property type="match status" value="1"/>
</dbReference>
<evidence type="ECO:0000256" key="12">
    <source>
        <dbReference type="ARBA" id="ARBA00023172"/>
    </source>
</evidence>
<keyword evidence="12" id="KW-0233">DNA recombination</keyword>
<evidence type="ECO:0000256" key="4">
    <source>
        <dbReference type="ARBA" id="ARBA00022723"/>
    </source>
</evidence>
<dbReference type="InterPro" id="IPR002121">
    <property type="entry name" value="HRDC_dom"/>
</dbReference>
<dbReference type="EC" id="5.6.2.4" evidence="16"/>
<dbReference type="GO" id="GO:0043590">
    <property type="term" value="C:bacterial nucleoid"/>
    <property type="evidence" value="ECO:0007669"/>
    <property type="project" value="TreeGrafter"/>
</dbReference>
<dbReference type="PROSITE" id="PS51192">
    <property type="entry name" value="HELICASE_ATP_BIND_1"/>
    <property type="match status" value="1"/>
</dbReference>
<feature type="domain" description="HRDC" evidence="17">
    <location>
        <begin position="536"/>
        <end position="616"/>
    </location>
</feature>
<dbReference type="FunFam" id="1.10.10.10:FF:000175">
    <property type="entry name" value="ATP-dependent DNA helicase RecQ"/>
    <property type="match status" value="1"/>
</dbReference>
<evidence type="ECO:0000256" key="15">
    <source>
        <dbReference type="ARBA" id="ARBA00034617"/>
    </source>
</evidence>
<keyword evidence="8 20" id="KW-0347">Helicase</keyword>
<keyword evidence="14" id="KW-0413">Isomerase</keyword>
<dbReference type="Proteomes" id="UP000663722">
    <property type="component" value="Chromosome"/>
</dbReference>
<proteinExistence type="inferred from homology"/>
<dbReference type="GO" id="GO:0005524">
    <property type="term" value="F:ATP binding"/>
    <property type="evidence" value="ECO:0007669"/>
    <property type="project" value="UniProtKB-KW"/>
</dbReference>
<comment type="similarity">
    <text evidence="3">Belongs to the helicase family. RecQ subfamily.</text>
</comment>
<dbReference type="Pfam" id="PF00271">
    <property type="entry name" value="Helicase_C"/>
    <property type="match status" value="1"/>
</dbReference>
<evidence type="ECO:0000256" key="9">
    <source>
        <dbReference type="ARBA" id="ARBA00022833"/>
    </source>
</evidence>
<dbReference type="GO" id="GO:0043138">
    <property type="term" value="F:3'-5' DNA helicase activity"/>
    <property type="evidence" value="ECO:0007669"/>
    <property type="project" value="UniProtKB-EC"/>
</dbReference>
<dbReference type="InterPro" id="IPR018982">
    <property type="entry name" value="RQC_domain"/>
</dbReference>
<keyword evidence="5" id="KW-0547">Nucleotide-binding</keyword>
<dbReference type="FunFam" id="3.40.50.300:FF:000296">
    <property type="entry name" value="ATP-dependent DNA helicase RecQ"/>
    <property type="match status" value="1"/>
</dbReference>
<dbReference type="InterPro" id="IPR032284">
    <property type="entry name" value="RecQ_Zn-bd"/>
</dbReference>
<dbReference type="InterPro" id="IPR006293">
    <property type="entry name" value="DNA_helicase_ATP-dep_RecQ_bac"/>
</dbReference>
<dbReference type="Pfam" id="PF16124">
    <property type="entry name" value="RecQ_Zn_bind"/>
    <property type="match status" value="1"/>
</dbReference>
<dbReference type="NCBIfam" id="TIGR00614">
    <property type="entry name" value="recQ_fam"/>
    <property type="match status" value="1"/>
</dbReference>
<dbReference type="GO" id="GO:0006281">
    <property type="term" value="P:DNA repair"/>
    <property type="evidence" value="ECO:0007669"/>
    <property type="project" value="UniProtKB-KW"/>
</dbReference>
<dbReference type="PROSITE" id="PS51194">
    <property type="entry name" value="HELICASE_CTER"/>
    <property type="match status" value="1"/>
</dbReference>
<dbReference type="InterPro" id="IPR027417">
    <property type="entry name" value="P-loop_NTPase"/>
</dbReference>
<evidence type="ECO:0000256" key="1">
    <source>
        <dbReference type="ARBA" id="ARBA00001946"/>
    </source>
</evidence>
<evidence type="ECO:0000259" key="19">
    <source>
        <dbReference type="PROSITE" id="PS51194"/>
    </source>
</evidence>
<evidence type="ECO:0000259" key="17">
    <source>
        <dbReference type="PROSITE" id="PS50967"/>
    </source>
</evidence>
<dbReference type="Pfam" id="PF14493">
    <property type="entry name" value="HTH_40"/>
    <property type="match status" value="1"/>
</dbReference>
<organism evidence="20 21">
    <name type="scientific">Desulfonema magnum</name>
    <dbReference type="NCBI Taxonomy" id="45655"/>
    <lineage>
        <taxon>Bacteria</taxon>
        <taxon>Pseudomonadati</taxon>
        <taxon>Thermodesulfobacteriota</taxon>
        <taxon>Desulfobacteria</taxon>
        <taxon>Desulfobacterales</taxon>
        <taxon>Desulfococcaceae</taxon>
        <taxon>Desulfonema</taxon>
    </lineage>
</organism>
<keyword evidence="6" id="KW-0227">DNA damage</keyword>
<evidence type="ECO:0000259" key="18">
    <source>
        <dbReference type="PROSITE" id="PS51192"/>
    </source>
</evidence>
<evidence type="ECO:0000256" key="7">
    <source>
        <dbReference type="ARBA" id="ARBA00022801"/>
    </source>
</evidence>
<dbReference type="InterPro" id="IPR044876">
    <property type="entry name" value="HRDC_dom_sf"/>
</dbReference>
<feature type="domain" description="Helicase ATP-binding" evidence="18">
    <location>
        <begin position="33"/>
        <end position="201"/>
    </location>
</feature>
<dbReference type="EMBL" id="CP061800">
    <property type="protein sequence ID" value="QTA93070.1"/>
    <property type="molecule type" value="Genomic_DNA"/>
</dbReference>
<dbReference type="Pfam" id="PF22557">
    <property type="entry name" value="DuOB"/>
    <property type="match status" value="1"/>
</dbReference>
<keyword evidence="13" id="KW-0234">DNA repair</keyword>
<dbReference type="SMART" id="SM00341">
    <property type="entry name" value="HRDC"/>
    <property type="match status" value="1"/>
</dbReference>
<dbReference type="InterPro" id="IPR029491">
    <property type="entry name" value="Helicase_HTH"/>
</dbReference>
<evidence type="ECO:0000256" key="16">
    <source>
        <dbReference type="NCBIfam" id="TIGR01389"/>
    </source>
</evidence>
<comment type="cofactor">
    <cofactor evidence="2">
        <name>Zn(2+)</name>
        <dbReference type="ChEBI" id="CHEBI:29105"/>
    </cofactor>
</comment>
<keyword evidence="10" id="KW-0067">ATP-binding</keyword>
<dbReference type="GO" id="GO:0005737">
    <property type="term" value="C:cytoplasm"/>
    <property type="evidence" value="ECO:0007669"/>
    <property type="project" value="TreeGrafter"/>
</dbReference>
<dbReference type="GO" id="GO:0009432">
    <property type="term" value="P:SOS response"/>
    <property type="evidence" value="ECO:0007669"/>
    <property type="project" value="UniProtKB-UniRule"/>
</dbReference>
<evidence type="ECO:0000256" key="3">
    <source>
        <dbReference type="ARBA" id="ARBA00005446"/>
    </source>
</evidence>
<keyword evidence="21" id="KW-1185">Reference proteome</keyword>
<dbReference type="SUPFAM" id="SSF52540">
    <property type="entry name" value="P-loop containing nucleoside triphosphate hydrolases"/>
    <property type="match status" value="2"/>
</dbReference>
<dbReference type="Pfam" id="PF00270">
    <property type="entry name" value="DEAD"/>
    <property type="match status" value="1"/>
</dbReference>
<dbReference type="GO" id="GO:0030894">
    <property type="term" value="C:replisome"/>
    <property type="evidence" value="ECO:0007669"/>
    <property type="project" value="TreeGrafter"/>
</dbReference>
<accession>A0A975BXN6</accession>
<sequence length="969" mass="110361">MAGMEPLQQISPKSVLRDYFGYTRFREHQEEIIQDLIAGKDAFALMPTGSGKSLCYQIPAMIRPGVGIVVSPLIALMQDQVDALRQNGVRADFLNSSLTMEGAREVSQRVISGQTDLLYVAPERLMTTGFQRLLTQTRVALFAIDEAHCVSQWGHDFRPEYLQISILLEQFPNIPRVALTATADAVTRKEILEKLSLKNAGQFISSFDRPNICYSVELKQSGRKQLADFLQAGHSGDAGIIYCRSRNKVESTAEWLSGRGYTALPYHAGMDQASRLHHQRRFLQEDGVIIVATIAFGMGIDKPDVRFVAHLDMPKNMETYYQETGRAGRDGLPANAWMVYSLGDVVALRQMLDKSAGNTQFIRTQQRKTEAMLGFCETTQCRRQVLLSYFGETLPEPCGNCDTCQGKVETWDGTVAAQKALSCVYRTGQRFGAEYLSDVLTGKDNERIRRFRHDKVSTFGIGSELSKKEWKSVFRQLIAAGLLCSDMETKGGFYLPPQSRPVLRGEQRVLFRKDPVPSKKERGFRSPGERKEEFNDPASMLLWEGLRDVRLEIAKQKDVPPYVIFHDTTLRELVLYLPRSLEEMRRIYGIGRKKLELYGEAFLEVIQQHVQEYGVPDELPERLKKREQVQTAPLTTNSFSSTVMETLALFKKGMTPEQIAEHRELKTDTIYTHFSKAIEENDLSVDEIISLTQEEVFEIEKAFHALPSDQKEALKPIFDQFQGRYDYGILRCIRAGLFENQDKKQNRFDKQMVCLAVSRKYSRYCIAGKVLSSAVGEWIRPVSTRENRELSINDILLPNKKIPKLLDIITLSLIKPAPYSYQTENHIIDENRSWIKTGEFSLSDIPKLCDCPESLWTDGFHSYNGFNDRIPQEMADEKLSSSLLFIKPENVCITVGQESYDKKVRAKFDFNDKRYCLVITDPVMESKYLKKNEGQYPVNTNHLYFCVSVGEPYNGYCYKLVAGILGFDN</sequence>
<dbReference type="SMART" id="SM00487">
    <property type="entry name" value="DEXDc"/>
    <property type="match status" value="1"/>
</dbReference>
<protein>
    <recommendedName>
        <fullName evidence="16">DNA helicase RecQ</fullName>
        <ecNumber evidence="16">5.6.2.4</ecNumber>
    </recommendedName>
</protein>
<keyword evidence="11" id="KW-0238">DNA-binding</keyword>
<dbReference type="SMART" id="SM00490">
    <property type="entry name" value="HELICc"/>
    <property type="match status" value="1"/>
</dbReference>
<dbReference type="InterPro" id="IPR054335">
    <property type="entry name" value="DuOB_dom"/>
</dbReference>
<dbReference type="GO" id="GO:0046872">
    <property type="term" value="F:metal ion binding"/>
    <property type="evidence" value="ECO:0007669"/>
    <property type="project" value="UniProtKB-KW"/>
</dbReference>
<evidence type="ECO:0000256" key="13">
    <source>
        <dbReference type="ARBA" id="ARBA00023204"/>
    </source>
</evidence>
<evidence type="ECO:0000256" key="2">
    <source>
        <dbReference type="ARBA" id="ARBA00001947"/>
    </source>
</evidence>
<dbReference type="AlphaFoldDB" id="A0A975BXN6"/>
<dbReference type="GO" id="GO:0003677">
    <property type="term" value="F:DNA binding"/>
    <property type="evidence" value="ECO:0007669"/>
    <property type="project" value="UniProtKB-KW"/>
</dbReference>
<dbReference type="Pfam" id="PF00570">
    <property type="entry name" value="HRDC"/>
    <property type="match status" value="1"/>
</dbReference>
<dbReference type="PANTHER" id="PTHR13710:SF105">
    <property type="entry name" value="ATP-DEPENDENT DNA HELICASE Q1"/>
    <property type="match status" value="1"/>
</dbReference>
<dbReference type="PROSITE" id="PS50967">
    <property type="entry name" value="HRDC"/>
    <property type="match status" value="1"/>
</dbReference>
<evidence type="ECO:0000256" key="8">
    <source>
        <dbReference type="ARBA" id="ARBA00022806"/>
    </source>
</evidence>